<evidence type="ECO:0000256" key="1">
    <source>
        <dbReference type="SAM" id="SignalP"/>
    </source>
</evidence>
<dbReference type="InterPro" id="IPR005151">
    <property type="entry name" value="Tail-specific_protease"/>
</dbReference>
<dbReference type="EMBL" id="VDCS01000010">
    <property type="protein sequence ID" value="TNJ43459.1"/>
    <property type="molecule type" value="Genomic_DNA"/>
</dbReference>
<feature type="signal peptide" evidence="1">
    <location>
        <begin position="1"/>
        <end position="22"/>
    </location>
</feature>
<dbReference type="CDD" id="cd07561">
    <property type="entry name" value="Peptidase_S41_CPP_like"/>
    <property type="match status" value="1"/>
</dbReference>
<dbReference type="GO" id="GO:0007165">
    <property type="term" value="P:signal transduction"/>
    <property type="evidence" value="ECO:0007669"/>
    <property type="project" value="TreeGrafter"/>
</dbReference>
<feature type="chain" id="PRO_5023142496" description="PDZ domain-containing protein" evidence="1">
    <location>
        <begin position="23"/>
        <end position="476"/>
    </location>
</feature>
<dbReference type="GO" id="GO:0008236">
    <property type="term" value="F:serine-type peptidase activity"/>
    <property type="evidence" value="ECO:0007669"/>
    <property type="project" value="InterPro"/>
</dbReference>
<dbReference type="OrthoDB" id="7168509at2"/>
<dbReference type="Gene3D" id="2.30.42.10">
    <property type="match status" value="1"/>
</dbReference>
<proteinExistence type="predicted"/>
<dbReference type="Gene3D" id="3.90.226.10">
    <property type="entry name" value="2-enoyl-CoA Hydratase, Chain A, domain 1"/>
    <property type="match status" value="1"/>
</dbReference>
<dbReference type="InterPro" id="IPR041613">
    <property type="entry name" value="Pept_S41_N"/>
</dbReference>
<dbReference type="InterPro" id="IPR036034">
    <property type="entry name" value="PDZ_sf"/>
</dbReference>
<dbReference type="Pfam" id="PF03572">
    <property type="entry name" value="Peptidase_S41"/>
    <property type="match status" value="1"/>
</dbReference>
<keyword evidence="4" id="KW-1185">Reference proteome</keyword>
<evidence type="ECO:0000259" key="2">
    <source>
        <dbReference type="PROSITE" id="PS50106"/>
    </source>
</evidence>
<gene>
    <name evidence="3" type="ORF">FGF67_11100</name>
</gene>
<sequence length="476" mass="53163">MKRIKAPIIFVLMIMLCVSCFEDNDDNGVSITDINDFVWQGMNAFYLYLEHIPDLANDRFSSNDAYVNYLNGFNRPEDLFESLIYKRETVDRFSWIVDDYLELERLFEGTRGTNGLEFNFYQSPNSDTDAFGVIRLVLPGSPAAKTVLKRGDIIYGIDGIKLTTSNLASLFNQNSYTLNLGVYNDHNTPEESDDTIDPIDVNITLNKVIYTENPIFKTATFNIGGQNIGYLMYNGFIKGSEEQLNSVFADFKSKNVQRLVLDLRYNPGGSVLTTAYLASMITGQFTGEIFEKLRYNKNQTGNNFDYLFYNELPSEASINSIGLNKLYILATGSSASASEGLINGLRPYIEVIHLGSNTVGKTQASRTLYDSPDFTREGANPTHTYAMQPLIAEGLNKNDEKVPETGLVPSIGFEYKENATNYGVLGDPEEPMLALALAAINNSTAKVSRIKSQTKDLDLILESNTFNPYEGGMYID</sequence>
<accession>A0A5C4SJZ5</accession>
<evidence type="ECO:0000313" key="4">
    <source>
        <dbReference type="Proteomes" id="UP000308713"/>
    </source>
</evidence>
<dbReference type="Gene3D" id="3.30.750.170">
    <property type="match status" value="1"/>
</dbReference>
<dbReference type="SUPFAM" id="SSF50156">
    <property type="entry name" value="PDZ domain-like"/>
    <property type="match status" value="1"/>
</dbReference>
<protein>
    <recommendedName>
        <fullName evidence="2">PDZ domain-containing protein</fullName>
    </recommendedName>
</protein>
<keyword evidence="1" id="KW-0732">Signal</keyword>
<dbReference type="GO" id="GO:0004175">
    <property type="term" value="F:endopeptidase activity"/>
    <property type="evidence" value="ECO:0007669"/>
    <property type="project" value="TreeGrafter"/>
</dbReference>
<dbReference type="PROSITE" id="PS50106">
    <property type="entry name" value="PDZ"/>
    <property type="match status" value="1"/>
</dbReference>
<dbReference type="SMART" id="SM00245">
    <property type="entry name" value="TSPc"/>
    <property type="match status" value="1"/>
</dbReference>
<dbReference type="RefSeq" id="WP_139697747.1">
    <property type="nucleotide sequence ID" value="NZ_CP074074.1"/>
</dbReference>
<feature type="domain" description="PDZ" evidence="2">
    <location>
        <begin position="100"/>
        <end position="186"/>
    </location>
</feature>
<evidence type="ECO:0000313" key="3">
    <source>
        <dbReference type="EMBL" id="TNJ43459.1"/>
    </source>
</evidence>
<comment type="caution">
    <text evidence="3">The sequence shown here is derived from an EMBL/GenBank/DDBJ whole genome shotgun (WGS) entry which is preliminary data.</text>
</comment>
<dbReference type="SUPFAM" id="SSF52096">
    <property type="entry name" value="ClpP/crotonase"/>
    <property type="match status" value="1"/>
</dbReference>
<dbReference type="Pfam" id="PF18294">
    <property type="entry name" value="Pept_S41_N"/>
    <property type="match status" value="1"/>
</dbReference>
<dbReference type="GO" id="GO:0006508">
    <property type="term" value="P:proteolysis"/>
    <property type="evidence" value="ECO:0007669"/>
    <property type="project" value="InterPro"/>
</dbReference>
<dbReference type="InterPro" id="IPR029045">
    <property type="entry name" value="ClpP/crotonase-like_dom_sf"/>
</dbReference>
<reference evidence="3 4" key="1">
    <citation type="submission" date="2019-05" db="EMBL/GenBank/DDBJ databases">
        <title>Tamlana fucoidanivorans sp. nov., isolated from the surface of algae collected from Fujian province in China.</title>
        <authorList>
            <person name="Li J."/>
        </authorList>
    </citation>
    <scope>NUCLEOTIDE SEQUENCE [LARGE SCALE GENOMIC DNA]</scope>
    <source>
        <strain evidence="3 4">CW2-9</strain>
    </source>
</reference>
<name>A0A5C4SJZ5_9FLAO</name>
<dbReference type="PANTHER" id="PTHR32060">
    <property type="entry name" value="TAIL-SPECIFIC PROTEASE"/>
    <property type="match status" value="1"/>
</dbReference>
<dbReference type="PANTHER" id="PTHR32060:SF30">
    <property type="entry name" value="CARBOXY-TERMINAL PROCESSING PROTEASE CTPA"/>
    <property type="match status" value="1"/>
</dbReference>
<dbReference type="GO" id="GO:0030288">
    <property type="term" value="C:outer membrane-bounded periplasmic space"/>
    <property type="evidence" value="ECO:0007669"/>
    <property type="project" value="TreeGrafter"/>
</dbReference>
<dbReference type="InterPro" id="IPR001478">
    <property type="entry name" value="PDZ"/>
</dbReference>
<dbReference type="Proteomes" id="UP000308713">
    <property type="component" value="Unassembled WGS sequence"/>
</dbReference>
<organism evidence="3 4">
    <name type="scientific">Allotamlana fucoidanivorans</name>
    <dbReference type="NCBI Taxonomy" id="2583814"/>
    <lineage>
        <taxon>Bacteria</taxon>
        <taxon>Pseudomonadati</taxon>
        <taxon>Bacteroidota</taxon>
        <taxon>Flavobacteriia</taxon>
        <taxon>Flavobacteriales</taxon>
        <taxon>Flavobacteriaceae</taxon>
        <taxon>Allotamlana</taxon>
    </lineage>
</organism>
<dbReference type="AlphaFoldDB" id="A0A5C4SJZ5"/>